<dbReference type="AlphaFoldDB" id="A0A1Q5UBQ4"/>
<dbReference type="InterPro" id="IPR027417">
    <property type="entry name" value="P-loop_NTPase"/>
</dbReference>
<evidence type="ECO:0000313" key="1">
    <source>
        <dbReference type="EMBL" id="OKP09897.1"/>
    </source>
</evidence>
<organism evidence="1 2">
    <name type="scientific">Penicillium subrubescens</name>
    <dbReference type="NCBI Taxonomy" id="1316194"/>
    <lineage>
        <taxon>Eukaryota</taxon>
        <taxon>Fungi</taxon>
        <taxon>Dikarya</taxon>
        <taxon>Ascomycota</taxon>
        <taxon>Pezizomycotina</taxon>
        <taxon>Eurotiomycetes</taxon>
        <taxon>Eurotiomycetidae</taxon>
        <taxon>Eurotiales</taxon>
        <taxon>Aspergillaceae</taxon>
        <taxon>Penicillium</taxon>
    </lineage>
</organism>
<dbReference type="Proteomes" id="UP000186955">
    <property type="component" value="Unassembled WGS sequence"/>
</dbReference>
<dbReference type="InterPro" id="IPR053226">
    <property type="entry name" value="Pyrrolopyrazine_biosynth_F"/>
</dbReference>
<evidence type="ECO:0000313" key="2">
    <source>
        <dbReference type="Proteomes" id="UP000186955"/>
    </source>
</evidence>
<keyword evidence="2" id="KW-1185">Reference proteome</keyword>
<dbReference type="STRING" id="1316194.A0A1Q5UBQ4"/>
<sequence>MQSQQARQFYLITAPRTGSHLLLKILALEDQPNVLFRETGGYFFLPLIVLREELQTSWKHLDSLTAEQKTKEQECMESCLRDFELHAERANIEGKLVIVKEHSYFLTDPVAQSRFLFGEESFNVETPLKLQTSNSSIPETSHSVHNETFLSDEILKAWHPIFLIKHPALAFPSYYRAFLKGYGEEFTKSIAGQREFQMVMTMRWTRKLYDFYSECKAPPVFAKNQATWPIVLDADDILCNPSVVTKLCDIVGIDSDRLRYTWDMNQIQQDLSVEAFTTTLNNSTTIDTTKVAGDIDLSDEAKKWRAEFGDAEGEMIEGHTRAAIPDYLFLRSQRLRA</sequence>
<comment type="caution">
    <text evidence="1">The sequence shown here is derived from an EMBL/GenBank/DDBJ whole genome shotgun (WGS) entry which is preliminary data.</text>
</comment>
<proteinExistence type="predicted"/>
<protein>
    <submittedName>
        <fullName evidence="1">Uncharacterized protein</fullName>
    </submittedName>
</protein>
<accession>A0A1Q5UBQ4</accession>
<gene>
    <name evidence="1" type="ORF">PENSUB_4728</name>
</gene>
<dbReference type="SUPFAM" id="SSF52540">
    <property type="entry name" value="P-loop containing nucleoside triphosphate hydrolases"/>
    <property type="match status" value="1"/>
</dbReference>
<dbReference type="PANTHER" id="PTHR48419:SF1">
    <property type="entry name" value="SULFOTRANSFERASE DOMAIN-CONTAINING PROTEIN"/>
    <property type="match status" value="1"/>
</dbReference>
<name>A0A1Q5UBQ4_9EURO</name>
<dbReference type="OrthoDB" id="3650366at2759"/>
<reference evidence="1 2" key="1">
    <citation type="submission" date="2016-10" db="EMBL/GenBank/DDBJ databases">
        <title>Genome sequence of the ascomycete fungus Penicillium subrubescens.</title>
        <authorList>
            <person name="De Vries R.P."/>
            <person name="Peng M."/>
            <person name="Dilokpimol A."/>
            <person name="Hilden K."/>
            <person name="Makela M.R."/>
            <person name="Grigoriev I."/>
            <person name="Riley R."/>
            <person name="Granchi Z."/>
        </authorList>
    </citation>
    <scope>NUCLEOTIDE SEQUENCE [LARGE SCALE GENOMIC DNA]</scope>
    <source>
        <strain evidence="1 2">CBS 132785</strain>
    </source>
</reference>
<dbReference type="Gene3D" id="3.40.50.300">
    <property type="entry name" value="P-loop containing nucleotide triphosphate hydrolases"/>
    <property type="match status" value="1"/>
</dbReference>
<dbReference type="EMBL" id="MNBE01000437">
    <property type="protein sequence ID" value="OKP09897.1"/>
    <property type="molecule type" value="Genomic_DNA"/>
</dbReference>
<dbReference type="PANTHER" id="PTHR48419">
    <property type="entry name" value="SULFOTRANSFERASE DOMAIN-CONTAINING PROTEIN"/>
    <property type="match status" value="1"/>
</dbReference>